<protein>
    <submittedName>
        <fullName evidence="3">Uncharacterized protein</fullName>
    </submittedName>
</protein>
<dbReference type="AlphaFoldDB" id="J1AT15"/>
<feature type="region of interest" description="Disordered" evidence="1">
    <location>
        <begin position="805"/>
        <end position="831"/>
    </location>
</feature>
<organism evidence="3 4">
    <name type="scientific">Methanofollis liminatans DSM 4140</name>
    <dbReference type="NCBI Taxonomy" id="28892"/>
    <lineage>
        <taxon>Archaea</taxon>
        <taxon>Methanobacteriati</taxon>
        <taxon>Methanobacteriota</taxon>
        <taxon>Stenosarchaea group</taxon>
        <taxon>Methanomicrobia</taxon>
        <taxon>Methanomicrobiales</taxon>
        <taxon>Methanomicrobiaceae</taxon>
        <taxon>Methanofollis</taxon>
    </lineage>
</organism>
<evidence type="ECO:0000313" key="4">
    <source>
        <dbReference type="Proteomes" id="UP000005095"/>
    </source>
</evidence>
<accession>J1AT15</accession>
<dbReference type="EMBL" id="CM001555">
    <property type="protein sequence ID" value="EJG08228.1"/>
    <property type="molecule type" value="Genomic_DNA"/>
</dbReference>
<feature type="region of interest" description="Disordered" evidence="1">
    <location>
        <begin position="991"/>
        <end position="1012"/>
    </location>
</feature>
<dbReference type="SUPFAM" id="SSF49384">
    <property type="entry name" value="Carbohydrate-binding domain"/>
    <property type="match status" value="1"/>
</dbReference>
<dbReference type="Proteomes" id="UP000005095">
    <property type="component" value="Chromosome"/>
</dbReference>
<dbReference type="STRING" id="28892.Metli_2290"/>
<gene>
    <name evidence="3" type="ORF">Metli_2290</name>
</gene>
<keyword evidence="4" id="KW-1185">Reference proteome</keyword>
<sequence length="1043" mass="109169">MAQQKHCLGILSFALLLTLLLAPAATAAGSGVLNVTSASDIAQGTSHNVSIYVANDYNPKLGNYQFYLYFDPTVVSVTASDVYMDQMSVANVNPTYIDMGGFNFAGGYANGDLHLADISFTALKNDGSVSELGMVSLGFNDNLGDPVVGPTIVNGTFSTLDEVAPAIAITTSATVSQTFAVTGTVTDVGGMGTGTPSATLTGLISGATQTVNLPLTQTSPSTWTFSTSVTWTTYEAVRIDVTATDAAGNTGSNSAFVTVSQVGFSYPEPTGFINAQPTVIKVFTQQIDPATVTMTLSGPAMIPLGVTFDGAYAQNATVPALVDGTWTVNATGTDTVGGESRSLEWTFTLDRVPPVITSFTITDTDGDGYIEAGEQLNFNWNVAGADRVEIKDNTTQTVFFTSTAAAGSDSVTVPVGNRAMVFAAFDNAGNVAYVPFHLYYNYMAWVNSTRTGTVSGIDMNLTAMRQIDLAAQGSVTFYNAREAPLPPFGTIVRSVTHVGQVTADTFVAVDNTANRTYTGAQTYNKLWTYNPSSVLDFQVQAPNINGANLLILEANESYLARMLDEGRAASNINYNDLFKKSAWFFINGGYTKIEVNPDGTFSQPVSVGAPLAVAASGKITDTLALTNNQADLNAGYRLSTQALPALTFPAGDYVLAAISVDNDRIGIIEVLPFTVMNMNEVGTVPASVTLGTSFDVSFTTPARRVAAVMVRHDTWDAQAGIDASTIGPNMISANLTYGGIPATQKLAGNIYTSPNSAKYAAAQNTTTVTVGTSGLLAGTYDVHLLAEHVNGTVQAYGYHQIVVAPTPTPTPTPRPSGGGGGGSSVSTTTSTGSADLLTSSWGGVLKPYQINSDEGTANLFLATGVTALLGDGKPVSEITIADLESDEVPAAPTGAVFSFLGYAVECSPAGATFSPAIDLTFTLTAEEWAEVMEKVGGKAENLVVKWYNPSTGEWESVPTTVDTVHHTVTASITHFSTYGLFSDSTIVTPVTTEPTTPTTTAPATTTTTPATPSDEGGFPWLWVIVIIVIIAVAAGAYIYMQRQ</sequence>
<dbReference type="InterPro" id="IPR008965">
    <property type="entry name" value="CBM2/CBM3_carb-bd_dom_sf"/>
</dbReference>
<evidence type="ECO:0000256" key="1">
    <source>
        <dbReference type="SAM" id="MobiDB-lite"/>
    </source>
</evidence>
<dbReference type="HOGENOM" id="CLU_292155_0_0_2"/>
<keyword evidence="2" id="KW-0812">Transmembrane</keyword>
<keyword evidence="2" id="KW-1133">Transmembrane helix</keyword>
<feature type="transmembrane region" description="Helical" evidence="2">
    <location>
        <begin position="1020"/>
        <end position="1040"/>
    </location>
</feature>
<dbReference type="GO" id="GO:0030246">
    <property type="term" value="F:carbohydrate binding"/>
    <property type="evidence" value="ECO:0007669"/>
    <property type="project" value="InterPro"/>
</dbReference>
<name>J1AT15_9EURY</name>
<evidence type="ECO:0000313" key="3">
    <source>
        <dbReference type="EMBL" id="EJG08228.1"/>
    </source>
</evidence>
<evidence type="ECO:0000256" key="2">
    <source>
        <dbReference type="SAM" id="Phobius"/>
    </source>
</evidence>
<keyword evidence="2" id="KW-0472">Membrane</keyword>
<proteinExistence type="predicted"/>
<reference evidence="3 4" key="1">
    <citation type="submission" date="2011-08" db="EMBL/GenBank/DDBJ databases">
        <title>The complete genome of Methanofollis liminatans DSM 4140.</title>
        <authorList>
            <consortium name="US DOE Joint Genome Institute (JGI-PGF)"/>
            <person name="Lucas S."/>
            <person name="Han J."/>
            <person name="Lapidus A."/>
            <person name="Bruce D."/>
            <person name="Goodwin L."/>
            <person name="Pitluck S."/>
            <person name="Peters L."/>
            <person name="Kyrpides N."/>
            <person name="Mavromatis K."/>
            <person name="Ivanova N."/>
            <person name="Mikhailova N."/>
            <person name="Lu M."/>
            <person name="Detter J.C."/>
            <person name="Tapia R."/>
            <person name="Han C."/>
            <person name="Land M."/>
            <person name="Hauser L."/>
            <person name="Markowitz V."/>
            <person name="Cheng J.-F."/>
            <person name="Hugenholtz P."/>
            <person name="Woyke T."/>
            <person name="Wu D."/>
            <person name="Spring S."/>
            <person name="Schuler E."/>
            <person name="Brambilla E."/>
            <person name="Klenk H.-P."/>
            <person name="Eisen J.A."/>
        </authorList>
    </citation>
    <scope>NUCLEOTIDE SEQUENCE [LARGE SCALE GENOMIC DNA]</scope>
    <source>
        <strain evidence="3 4">DSM 4140</strain>
    </source>
</reference>